<sequence>MDWAGILASFALWDAAALGLLVLAWAGSTWVIEHPPKRYPSTSSLMADYRRAWMEVFVQRDPRIFDSQIVASLRQGTAFFASASMIAIGGGFALLGNADRLRGVAQDLGSSVDPVVVFEIKLLVLLMFAANAFLKFVWSHRLFGYASVLMAAVPNDPADPRALPRARKAGEINVAGGRAYNRGLRSVYFGIGSAAWLIGPWALMAAVLVTLAVILRREFTSVSRDVLLDPSDRPGTG</sequence>
<dbReference type="OrthoDB" id="9806874at2"/>
<gene>
    <name evidence="2" type="ORF">MAA8898_00490</name>
</gene>
<feature type="transmembrane region" description="Helical" evidence="1">
    <location>
        <begin position="115"/>
        <end position="134"/>
    </location>
</feature>
<reference evidence="2 3" key="1">
    <citation type="submission" date="2017-05" db="EMBL/GenBank/DDBJ databases">
        <authorList>
            <person name="Song R."/>
            <person name="Chenine A.L."/>
            <person name="Ruprecht R.M."/>
        </authorList>
    </citation>
    <scope>NUCLEOTIDE SEQUENCE [LARGE SCALE GENOMIC DNA]</scope>
    <source>
        <strain evidence="2 3">CECT 8898</strain>
    </source>
</reference>
<name>A0A238JSD7_9RHOB</name>
<evidence type="ECO:0000313" key="3">
    <source>
        <dbReference type="Proteomes" id="UP000207598"/>
    </source>
</evidence>
<keyword evidence="1" id="KW-0472">Membrane</keyword>
<feature type="transmembrane region" description="Helical" evidence="1">
    <location>
        <begin position="6"/>
        <end position="32"/>
    </location>
</feature>
<dbReference type="Pfam" id="PF04654">
    <property type="entry name" value="DUF599"/>
    <property type="match status" value="1"/>
</dbReference>
<dbReference type="Proteomes" id="UP000207598">
    <property type="component" value="Unassembled WGS sequence"/>
</dbReference>
<dbReference type="EMBL" id="FXYF01000001">
    <property type="protein sequence ID" value="SMX33560.1"/>
    <property type="molecule type" value="Genomic_DNA"/>
</dbReference>
<dbReference type="RefSeq" id="WP_094019354.1">
    <property type="nucleotide sequence ID" value="NZ_FXYF01000001.1"/>
</dbReference>
<keyword evidence="3" id="KW-1185">Reference proteome</keyword>
<dbReference type="InterPro" id="IPR006747">
    <property type="entry name" value="DUF599"/>
</dbReference>
<evidence type="ECO:0000313" key="2">
    <source>
        <dbReference type="EMBL" id="SMX33560.1"/>
    </source>
</evidence>
<organism evidence="2 3">
    <name type="scientific">Maliponia aquimaris</name>
    <dbReference type="NCBI Taxonomy" id="1673631"/>
    <lineage>
        <taxon>Bacteria</taxon>
        <taxon>Pseudomonadati</taxon>
        <taxon>Pseudomonadota</taxon>
        <taxon>Alphaproteobacteria</taxon>
        <taxon>Rhodobacterales</taxon>
        <taxon>Paracoccaceae</taxon>
        <taxon>Maliponia</taxon>
    </lineage>
</organism>
<dbReference type="AlphaFoldDB" id="A0A238JSD7"/>
<keyword evidence="1" id="KW-1133">Transmembrane helix</keyword>
<keyword evidence="1" id="KW-0812">Transmembrane</keyword>
<accession>A0A238JSD7</accession>
<proteinExistence type="predicted"/>
<evidence type="ECO:0000256" key="1">
    <source>
        <dbReference type="SAM" id="Phobius"/>
    </source>
</evidence>
<evidence type="ECO:0008006" key="4">
    <source>
        <dbReference type="Google" id="ProtNLM"/>
    </source>
</evidence>
<protein>
    <recommendedName>
        <fullName evidence="4">DUF599 domain-containing protein</fullName>
    </recommendedName>
</protein>
<feature type="transmembrane region" description="Helical" evidence="1">
    <location>
        <begin position="187"/>
        <end position="215"/>
    </location>
</feature>
<feature type="transmembrane region" description="Helical" evidence="1">
    <location>
        <begin position="77"/>
        <end position="95"/>
    </location>
</feature>